<evidence type="ECO:0000259" key="8">
    <source>
        <dbReference type="SMART" id="SM00409"/>
    </source>
</evidence>
<keyword evidence="6" id="KW-1279">T cell receptor</keyword>
<dbReference type="InterPro" id="IPR013106">
    <property type="entry name" value="Ig_V-set"/>
</dbReference>
<dbReference type="GeneID" id="132709946"/>
<protein>
    <submittedName>
        <fullName evidence="10">Uncharacterized protein LOC132709946</fullName>
    </submittedName>
</protein>
<evidence type="ECO:0000256" key="4">
    <source>
        <dbReference type="ARBA" id="ARBA00023170"/>
    </source>
</evidence>
<dbReference type="SMART" id="SM00409">
    <property type="entry name" value="IG"/>
    <property type="match status" value="1"/>
</dbReference>
<feature type="domain" description="Immunoglobulin" evidence="8">
    <location>
        <begin position="37"/>
        <end position="132"/>
    </location>
</feature>
<gene>
    <name evidence="10" type="primary">LOC132709946</name>
</gene>
<feature type="chain" id="PRO_5046844784" evidence="7">
    <location>
        <begin position="32"/>
        <end position="249"/>
    </location>
</feature>
<evidence type="ECO:0000256" key="3">
    <source>
        <dbReference type="ARBA" id="ARBA00023130"/>
    </source>
</evidence>
<dbReference type="InterPro" id="IPR051006">
    <property type="entry name" value="TCR_variable_domain"/>
</dbReference>
<dbReference type="InterPro" id="IPR013783">
    <property type="entry name" value="Ig-like_fold"/>
</dbReference>
<keyword evidence="3" id="KW-1064">Adaptive immunity</keyword>
<keyword evidence="5" id="KW-0393">Immunoglobulin domain</keyword>
<keyword evidence="2" id="KW-0391">Immunity</keyword>
<dbReference type="Pfam" id="PF07686">
    <property type="entry name" value="V-set"/>
    <property type="match status" value="1"/>
</dbReference>
<dbReference type="Gene3D" id="2.60.40.10">
    <property type="entry name" value="Immunoglobulins"/>
    <property type="match status" value="1"/>
</dbReference>
<proteinExistence type="predicted"/>
<evidence type="ECO:0000256" key="5">
    <source>
        <dbReference type="ARBA" id="ARBA00023319"/>
    </source>
</evidence>
<evidence type="ECO:0000313" key="9">
    <source>
        <dbReference type="Proteomes" id="UP001652622"/>
    </source>
</evidence>
<dbReference type="RefSeq" id="XP_060540986.1">
    <property type="nucleotide sequence ID" value="XM_060685003.1"/>
</dbReference>
<dbReference type="PANTHER" id="PTHR19343:SF13">
    <property type="entry name" value="T CELL RECEPTOR ALPHA VARIABLE 21"/>
    <property type="match status" value="1"/>
</dbReference>
<dbReference type="InterPro" id="IPR003599">
    <property type="entry name" value="Ig_sub"/>
</dbReference>
<dbReference type="Proteomes" id="UP001652622">
    <property type="component" value="Unplaced"/>
</dbReference>
<evidence type="ECO:0000256" key="2">
    <source>
        <dbReference type="ARBA" id="ARBA00022859"/>
    </source>
</evidence>
<dbReference type="SUPFAM" id="SSF48726">
    <property type="entry name" value="Immunoglobulin"/>
    <property type="match status" value="1"/>
</dbReference>
<evidence type="ECO:0000313" key="10">
    <source>
        <dbReference type="RefSeq" id="XP_060540986.1"/>
    </source>
</evidence>
<feature type="signal peptide" evidence="7">
    <location>
        <begin position="1"/>
        <end position="31"/>
    </location>
</feature>
<reference evidence="10" key="1">
    <citation type="submission" date="2025-08" db="UniProtKB">
        <authorList>
            <consortium name="RefSeq"/>
        </authorList>
    </citation>
    <scope>IDENTIFICATION</scope>
    <source>
        <tissue evidence="10">Blood</tissue>
    </source>
</reference>
<keyword evidence="1 7" id="KW-0732">Signal</keyword>
<evidence type="ECO:0000256" key="7">
    <source>
        <dbReference type="SAM" id="SignalP"/>
    </source>
</evidence>
<accession>A0ABM3YXZ9</accession>
<evidence type="ECO:0000256" key="6">
    <source>
        <dbReference type="ARBA" id="ARBA00043266"/>
    </source>
</evidence>
<name>A0ABM3YXZ9_PANGU</name>
<sequence>MDTFRMFSRTWKAQWRTLLIGLFILFSSLDAQVIQAPAKLKVQEGGSFTLKCNSSIQYQPYFWYQQLPGTPPSLILYIHSQGSQNDKGFVAKYLEKGEESHLHRRTAQLRDSGSYFCAVQDTVVKEGETSQPKPQFFCVCILCASLVHMFLCFVSNLDAQVIQTPAKLEVEEGGSFTLKCHYSIQYQPYFWPAFWSRPVSGGNQIDAKMYHSIGKLDAGCEISCEFALLYTSAFLYGLTEVQPFLQIPE</sequence>
<keyword evidence="4" id="KW-0675">Receptor</keyword>
<organism evidence="9 10">
    <name type="scientific">Pantherophis guttatus</name>
    <name type="common">Corn snake</name>
    <name type="synonym">Elaphe guttata</name>
    <dbReference type="NCBI Taxonomy" id="94885"/>
    <lineage>
        <taxon>Eukaryota</taxon>
        <taxon>Metazoa</taxon>
        <taxon>Chordata</taxon>
        <taxon>Craniata</taxon>
        <taxon>Vertebrata</taxon>
        <taxon>Euteleostomi</taxon>
        <taxon>Lepidosauria</taxon>
        <taxon>Squamata</taxon>
        <taxon>Bifurcata</taxon>
        <taxon>Unidentata</taxon>
        <taxon>Episquamata</taxon>
        <taxon>Toxicofera</taxon>
        <taxon>Serpentes</taxon>
        <taxon>Colubroidea</taxon>
        <taxon>Colubridae</taxon>
        <taxon>Colubrinae</taxon>
        <taxon>Pantherophis</taxon>
    </lineage>
</organism>
<keyword evidence="9" id="KW-1185">Reference proteome</keyword>
<dbReference type="InterPro" id="IPR036179">
    <property type="entry name" value="Ig-like_dom_sf"/>
</dbReference>
<dbReference type="PANTHER" id="PTHR19343">
    <property type="entry name" value="T CELL RECEPTOR ALPHA VARIABLE 1-2"/>
    <property type="match status" value="1"/>
</dbReference>
<evidence type="ECO:0000256" key="1">
    <source>
        <dbReference type="ARBA" id="ARBA00022729"/>
    </source>
</evidence>